<keyword evidence="6 8" id="KW-0472">Membrane</keyword>
<dbReference type="InterPro" id="IPR039426">
    <property type="entry name" value="TonB-dep_rcpt-like"/>
</dbReference>
<dbReference type="Gene3D" id="2.170.130.10">
    <property type="entry name" value="TonB-dependent receptor, plug domain"/>
    <property type="match status" value="1"/>
</dbReference>
<protein>
    <submittedName>
        <fullName evidence="13">TonB-dependent receptor</fullName>
    </submittedName>
</protein>
<evidence type="ECO:0000256" key="8">
    <source>
        <dbReference type="PROSITE-ProRule" id="PRU01360"/>
    </source>
</evidence>
<dbReference type="InterPro" id="IPR012910">
    <property type="entry name" value="Plug_dom"/>
</dbReference>
<feature type="region of interest" description="Disordered" evidence="10">
    <location>
        <begin position="238"/>
        <end position="266"/>
    </location>
</feature>
<dbReference type="RefSeq" id="WP_422920561.1">
    <property type="nucleotide sequence ID" value="NZ_JAMZEJ010000008.1"/>
</dbReference>
<evidence type="ECO:0000313" key="14">
    <source>
        <dbReference type="Proteomes" id="UP001524547"/>
    </source>
</evidence>
<feature type="region of interest" description="Disordered" evidence="10">
    <location>
        <begin position="12"/>
        <end position="45"/>
    </location>
</feature>
<keyword evidence="5 9" id="KW-0798">TonB box</keyword>
<dbReference type="PANTHER" id="PTHR47234:SF3">
    <property type="entry name" value="SECRETIN_TONB SHORT N-TERMINAL DOMAIN-CONTAINING PROTEIN"/>
    <property type="match status" value="1"/>
</dbReference>
<evidence type="ECO:0000256" key="4">
    <source>
        <dbReference type="ARBA" id="ARBA00022692"/>
    </source>
</evidence>
<name>A0ABT1VZP8_9PROT</name>
<dbReference type="Pfam" id="PF07715">
    <property type="entry name" value="Plug"/>
    <property type="match status" value="1"/>
</dbReference>
<evidence type="ECO:0000256" key="3">
    <source>
        <dbReference type="ARBA" id="ARBA00022452"/>
    </source>
</evidence>
<comment type="subcellular location">
    <subcellularLocation>
        <location evidence="1 8">Cell outer membrane</location>
        <topology evidence="1 8">Multi-pass membrane protein</topology>
    </subcellularLocation>
</comment>
<keyword evidence="13" id="KW-0675">Receptor</keyword>
<reference evidence="13 14" key="1">
    <citation type="submission" date="2022-06" db="EMBL/GenBank/DDBJ databases">
        <title>Rhizosaccharibacter gen. nov. sp. nov. KSS12, endophytic bacteria isolated from sugarcane.</title>
        <authorList>
            <person name="Pitiwittayakul N."/>
        </authorList>
    </citation>
    <scope>NUCLEOTIDE SEQUENCE [LARGE SCALE GENOMIC DNA]</scope>
    <source>
        <strain evidence="13 14">KSS12</strain>
    </source>
</reference>
<comment type="similarity">
    <text evidence="8 9">Belongs to the TonB-dependent receptor family.</text>
</comment>
<keyword evidence="3 8" id="KW-1134">Transmembrane beta strand</keyword>
<dbReference type="InterPro" id="IPR036942">
    <property type="entry name" value="Beta-barrel_TonB_sf"/>
</dbReference>
<dbReference type="Proteomes" id="UP001524547">
    <property type="component" value="Unassembled WGS sequence"/>
</dbReference>
<feature type="compositionally biased region" description="Basic and acidic residues" evidence="10">
    <location>
        <begin position="238"/>
        <end position="254"/>
    </location>
</feature>
<keyword evidence="7 8" id="KW-0998">Cell outer membrane</keyword>
<keyword evidence="4 8" id="KW-0812">Transmembrane</keyword>
<sequence>MAQTAAVQAASAQAASAQTGPVQTIPGGASGTRVTNGLPAAAPADAAAGSGEQIIVTGTRDPHQTARTSISPVVVISAAQLRQTGQTDLRDALVQVAPSVTRQVMGLDQGSLVDSLSLRGLSSDQTLVLVNGKRRHTTAALNFDPGPQQGTTPVDIDMIPVSAVSRIEILQDGAAAQYGSDAIAGVINIILKSADHGLSAQALNGGTYKGDGFTTGESLNGGVALGSRGFANLSAEFRHQDRADRSGPDLRTGLRNDNAIGSPQSTRESISLNAAYDVTPGAQLYSFDTFTHRDAERWAYRRLPSSLPAVYPNGYQPVETLPENDFGVTVGLKGADLLGWNWDASSTYGGNHDRLGLYNTANTLLYAQTGDTPQRATLGTYTNSQWTNTLDLRRAVKLPLLAAPLNVAVGAEYRYESYSIHAGDPASYVLGGTQGYQGLSPDNATDSHRNVTAGYVDLSTKLLPHWQVDVAGRFEHYTDAGDTETGKISTRYDITRRVAIRGTVSNGFRAPTLAEEHFVSIVTSPTYANAQLAVDSPAARALGASSLKPERSTNYSAGFLLEPVDRLHVGVDAYQISIRDRIIDGGVYNGQPALDALALQNVSLSAGLDPSGVSAQYFANGASTRTRGLDVTAQYTLRLRRYGSVDLDAAVNFNQTVLRRLGRDANGNPLLNAQGISYLTSEFPANKLIAGGNWRNGRWNLALHEIRYGHTATQLTYYQGPNSFSNSVFQPFTNHPRWLTNIELGYQVTPAWHLALGANNLFNEYPSSIPIENSYIGAARYDTSSQQIGQEGGFYYFRVNYTL</sequence>
<feature type="domain" description="TonB-dependent receptor plug" evidence="12">
    <location>
        <begin position="67"/>
        <end position="186"/>
    </location>
</feature>
<proteinExistence type="inferred from homology"/>
<keyword evidence="14" id="KW-1185">Reference proteome</keyword>
<dbReference type="PANTHER" id="PTHR47234">
    <property type="match status" value="1"/>
</dbReference>
<evidence type="ECO:0000259" key="12">
    <source>
        <dbReference type="Pfam" id="PF07715"/>
    </source>
</evidence>
<dbReference type="InterPro" id="IPR037066">
    <property type="entry name" value="Plug_dom_sf"/>
</dbReference>
<comment type="caution">
    <text evidence="13">The sequence shown here is derived from an EMBL/GenBank/DDBJ whole genome shotgun (WGS) entry which is preliminary data.</text>
</comment>
<dbReference type="PROSITE" id="PS52016">
    <property type="entry name" value="TONB_DEPENDENT_REC_3"/>
    <property type="match status" value="1"/>
</dbReference>
<feature type="domain" description="TonB-dependent receptor-like beta-barrel" evidence="11">
    <location>
        <begin position="275"/>
        <end position="761"/>
    </location>
</feature>
<evidence type="ECO:0000256" key="7">
    <source>
        <dbReference type="ARBA" id="ARBA00023237"/>
    </source>
</evidence>
<evidence type="ECO:0000256" key="2">
    <source>
        <dbReference type="ARBA" id="ARBA00022448"/>
    </source>
</evidence>
<dbReference type="CDD" id="cd01347">
    <property type="entry name" value="ligand_gated_channel"/>
    <property type="match status" value="1"/>
</dbReference>
<organism evidence="13 14">
    <name type="scientific">Rhizosaccharibacter radicis</name>
    <dbReference type="NCBI Taxonomy" id="2782605"/>
    <lineage>
        <taxon>Bacteria</taxon>
        <taxon>Pseudomonadati</taxon>
        <taxon>Pseudomonadota</taxon>
        <taxon>Alphaproteobacteria</taxon>
        <taxon>Acetobacterales</taxon>
        <taxon>Acetobacteraceae</taxon>
        <taxon>Rhizosaccharibacter</taxon>
    </lineage>
</organism>
<dbReference type="EMBL" id="JAMZEJ010000008">
    <property type="protein sequence ID" value="MCQ8241806.1"/>
    <property type="molecule type" value="Genomic_DNA"/>
</dbReference>
<evidence type="ECO:0000256" key="9">
    <source>
        <dbReference type="RuleBase" id="RU003357"/>
    </source>
</evidence>
<evidence type="ECO:0000256" key="10">
    <source>
        <dbReference type="SAM" id="MobiDB-lite"/>
    </source>
</evidence>
<dbReference type="InterPro" id="IPR000531">
    <property type="entry name" value="Beta-barrel_TonB"/>
</dbReference>
<gene>
    <name evidence="13" type="ORF">NFI88_13270</name>
</gene>
<dbReference type="SUPFAM" id="SSF56935">
    <property type="entry name" value="Porins"/>
    <property type="match status" value="1"/>
</dbReference>
<evidence type="ECO:0000256" key="5">
    <source>
        <dbReference type="ARBA" id="ARBA00023077"/>
    </source>
</evidence>
<evidence type="ECO:0000256" key="6">
    <source>
        <dbReference type="ARBA" id="ARBA00023136"/>
    </source>
</evidence>
<evidence type="ECO:0000256" key="1">
    <source>
        <dbReference type="ARBA" id="ARBA00004571"/>
    </source>
</evidence>
<evidence type="ECO:0000313" key="13">
    <source>
        <dbReference type="EMBL" id="MCQ8241806.1"/>
    </source>
</evidence>
<dbReference type="Pfam" id="PF00593">
    <property type="entry name" value="TonB_dep_Rec_b-barrel"/>
    <property type="match status" value="1"/>
</dbReference>
<keyword evidence="2 8" id="KW-0813">Transport</keyword>
<accession>A0ABT1VZP8</accession>
<evidence type="ECO:0000259" key="11">
    <source>
        <dbReference type="Pfam" id="PF00593"/>
    </source>
</evidence>
<dbReference type="Gene3D" id="2.40.170.20">
    <property type="entry name" value="TonB-dependent receptor, beta-barrel domain"/>
    <property type="match status" value="1"/>
</dbReference>